<sequence>MGKLVVVSHSAPVAVDCTVFTVEIVEGKVVVAFVCAVVLPWELVASVALTVLSLLCESVIIAGEAVGASGLSLIKGFCGDMRKVDITLSGASLIDAIFVENAKDTPSTLVGDNGSVCLTVLADLEEMKSNISYVVLSELCDARDSVEVIALLVDILSLFPVVAIVSLDNLSKLEWDDSDGVVAPNTTSDVSVLRVDDELRRVALVSDSFPIFGVFEVGNGGIEVFVGRREFVDCDELVLLKDDLVSDESVLLITVVSEVDCNSLFVATELVLAAVLLISTYSVVLDTPSVVLILYE</sequence>
<dbReference type="Proteomes" id="UP000271889">
    <property type="component" value="Unassembled WGS sequence"/>
</dbReference>
<proteinExistence type="predicted"/>
<protein>
    <submittedName>
        <fullName evidence="1">Uncharacterized protein</fullName>
    </submittedName>
</protein>
<evidence type="ECO:0000313" key="2">
    <source>
        <dbReference type="Proteomes" id="UP000271889"/>
    </source>
</evidence>
<dbReference type="EMBL" id="UYRV01001215">
    <property type="protein sequence ID" value="VDK46508.1"/>
    <property type="molecule type" value="Genomic_DNA"/>
</dbReference>
<accession>A0A3P6RX33</accession>
<keyword evidence="2" id="KW-1185">Reference proteome</keyword>
<evidence type="ECO:0000313" key="1">
    <source>
        <dbReference type="EMBL" id="VDK46508.1"/>
    </source>
</evidence>
<reference evidence="1 2" key="1">
    <citation type="submission" date="2018-11" db="EMBL/GenBank/DDBJ databases">
        <authorList>
            <consortium name="Pathogen Informatics"/>
        </authorList>
    </citation>
    <scope>NUCLEOTIDE SEQUENCE [LARGE SCALE GENOMIC DNA]</scope>
</reference>
<gene>
    <name evidence="1" type="ORF">CGOC_LOCUS783</name>
</gene>
<name>A0A3P6RX33_CYLGO</name>
<organism evidence="1 2">
    <name type="scientific">Cylicostephanus goldi</name>
    <name type="common">Nematode worm</name>
    <dbReference type="NCBI Taxonomy" id="71465"/>
    <lineage>
        <taxon>Eukaryota</taxon>
        <taxon>Metazoa</taxon>
        <taxon>Ecdysozoa</taxon>
        <taxon>Nematoda</taxon>
        <taxon>Chromadorea</taxon>
        <taxon>Rhabditida</taxon>
        <taxon>Rhabditina</taxon>
        <taxon>Rhabditomorpha</taxon>
        <taxon>Strongyloidea</taxon>
        <taxon>Strongylidae</taxon>
        <taxon>Cylicostephanus</taxon>
    </lineage>
</organism>
<dbReference type="AlphaFoldDB" id="A0A3P6RX33"/>